<gene>
    <name evidence="1" type="ORF">RCFBP_mp20122</name>
</gene>
<organism evidence="1">
    <name type="scientific">Ralstonia solanacearum CFBP2957</name>
    <dbReference type="NCBI Taxonomy" id="859656"/>
    <lineage>
        <taxon>Bacteria</taxon>
        <taxon>Pseudomonadati</taxon>
        <taxon>Pseudomonadota</taxon>
        <taxon>Betaproteobacteria</taxon>
        <taxon>Burkholderiales</taxon>
        <taxon>Burkholderiaceae</taxon>
        <taxon>Ralstonia</taxon>
        <taxon>Ralstonia solanacearum species complex</taxon>
    </lineage>
</organism>
<sequence>MFQFGKPPSGFGVSDFFYFAKLDGIQNAHISSFSTTQSR</sequence>
<accession>D8P3R4</accession>
<keyword evidence="1" id="KW-0614">Plasmid</keyword>
<geneLocation type="plasmid" evidence="1">
    <name>RCFBPv3_mp</name>
</geneLocation>
<proteinExistence type="predicted"/>
<name>D8P3R4_RALSL</name>
<reference evidence="1" key="2">
    <citation type="submission" date="2010-02" db="EMBL/GenBank/DDBJ databases">
        <authorList>
            <person name="Genoscope - CEA"/>
        </authorList>
    </citation>
    <scope>NUCLEOTIDE SEQUENCE</scope>
    <source>
        <strain evidence="1">CFBP2957</strain>
        <plasmid evidence="1">RCFBPv3_mp</plasmid>
    </source>
</reference>
<dbReference type="AlphaFoldDB" id="D8P3R4"/>
<dbReference type="EMBL" id="FP885907">
    <property type="protein sequence ID" value="CBJ53550.1"/>
    <property type="molecule type" value="Genomic_DNA"/>
</dbReference>
<protein>
    <submittedName>
        <fullName evidence="1">Uncharacterized protein</fullName>
    </submittedName>
</protein>
<evidence type="ECO:0000313" key="1">
    <source>
        <dbReference type="EMBL" id="CBJ53550.1"/>
    </source>
</evidence>
<reference evidence="1" key="1">
    <citation type="journal article" date="2010" name="BMC Genomics">
        <title>Genomes of three tomato pathogens within the Ralstonia solanacearum species complex reveal significant evolutionary divergence.</title>
        <authorList>
            <person name="Remenant B."/>
            <person name="Coupat-Goutaland B."/>
            <person name="Guidot A."/>
            <person name="Cellier G."/>
            <person name="Wicker E."/>
            <person name="Allen C."/>
            <person name="Fegan M."/>
            <person name="Pruvost O."/>
            <person name="Elbaz M."/>
            <person name="Calteau A."/>
            <person name="Salvignol G."/>
            <person name="Mornico D."/>
            <person name="Mangenot S."/>
            <person name="Barbe V."/>
            <person name="Medigue C."/>
            <person name="Prior P."/>
        </authorList>
    </citation>
    <scope>NUCLEOTIDE SEQUENCE [LARGE SCALE GENOMIC DNA]</scope>
    <source>
        <strain evidence="1">CFBP2957</strain>
        <plasmid evidence="1">RCFBPv3_mp</plasmid>
    </source>
</reference>